<accession>A0A0G1CGN2</accession>
<dbReference type="Proteomes" id="UP000034543">
    <property type="component" value="Unassembled WGS sequence"/>
</dbReference>
<comment type="caution">
    <text evidence="1">The sequence shown here is derived from an EMBL/GenBank/DDBJ whole genome shotgun (WGS) entry which is preliminary data.</text>
</comment>
<organism evidence="1 2">
    <name type="scientific">Candidatus Gottesmanbacteria bacterium GW2011_GWA1_43_11</name>
    <dbReference type="NCBI Taxonomy" id="1618436"/>
    <lineage>
        <taxon>Bacteria</taxon>
        <taxon>Candidatus Gottesmaniibacteriota</taxon>
    </lineage>
</organism>
<evidence type="ECO:0000313" key="1">
    <source>
        <dbReference type="EMBL" id="KKS84614.1"/>
    </source>
</evidence>
<dbReference type="STRING" id="1618436.UV59_C0016G0002"/>
<gene>
    <name evidence="1" type="ORF">UV59_C0016G0002</name>
</gene>
<protein>
    <submittedName>
        <fullName evidence="1">Uncharacterized protein</fullName>
    </submittedName>
</protein>
<proteinExistence type="predicted"/>
<reference evidence="1 2" key="1">
    <citation type="journal article" date="2015" name="Nature">
        <title>rRNA introns, odd ribosomes, and small enigmatic genomes across a large radiation of phyla.</title>
        <authorList>
            <person name="Brown C.T."/>
            <person name="Hug L.A."/>
            <person name="Thomas B.C."/>
            <person name="Sharon I."/>
            <person name="Castelle C.J."/>
            <person name="Singh A."/>
            <person name="Wilkins M.J."/>
            <person name="Williams K.H."/>
            <person name="Banfield J.F."/>
        </authorList>
    </citation>
    <scope>NUCLEOTIDE SEQUENCE [LARGE SCALE GENOMIC DNA]</scope>
</reference>
<dbReference type="EMBL" id="LCFB01000016">
    <property type="protein sequence ID" value="KKS84614.1"/>
    <property type="molecule type" value="Genomic_DNA"/>
</dbReference>
<evidence type="ECO:0000313" key="2">
    <source>
        <dbReference type="Proteomes" id="UP000034543"/>
    </source>
</evidence>
<dbReference type="AlphaFoldDB" id="A0A0G1CGN2"/>
<name>A0A0G1CGN2_9BACT</name>
<sequence length="151" mass="17074">MTEVGRNIDINTLPPADKAKRIFKDLSTVFKAKFSIPTERDLDNRFITIRGSLEHLTNDLMADRALSEKFPDKKIAGITIAEVGAIDYANNLAYIETGESKQFFDIKTRYELFGKHDGKLLTIEDIFDYLNTLAPGTYSQVQFMAKFEAAV</sequence>